<name>A0A518I989_9PLAN</name>
<dbReference type="InterPro" id="IPR049177">
    <property type="entry name" value="MgtC_SapB_SrpB_YhiD_N"/>
</dbReference>
<dbReference type="GO" id="GO:0005886">
    <property type="term" value="C:plasma membrane"/>
    <property type="evidence" value="ECO:0007669"/>
    <property type="project" value="UniProtKB-SubCell"/>
</dbReference>
<sequence>MRKVTLFRIMNGNRQVGNMDWKLELMFAVRALVAAVLGGFIGWEREWHGREAGMRTYAAVALGSCVFALVSSHIPGAEPSRLAANIVTGVGFLGAGIILRDRGRTVGLTTAATIWSTAAVGTAVGFGMYLLATLTSLIIFGVLASHHIHGWKKSSGEGVEGTSAANEFDNNDSIER</sequence>
<dbReference type="Proteomes" id="UP000318313">
    <property type="component" value="Chromosome"/>
</dbReference>
<keyword evidence="3" id="KW-1003">Cell membrane</keyword>
<evidence type="ECO:0000256" key="7">
    <source>
        <dbReference type="SAM" id="MobiDB-lite"/>
    </source>
</evidence>
<dbReference type="Pfam" id="PF02308">
    <property type="entry name" value="MgtC"/>
    <property type="match status" value="1"/>
</dbReference>
<evidence type="ECO:0000256" key="3">
    <source>
        <dbReference type="ARBA" id="ARBA00022475"/>
    </source>
</evidence>
<dbReference type="PANTHER" id="PTHR33778">
    <property type="entry name" value="PROTEIN MGTC"/>
    <property type="match status" value="1"/>
</dbReference>
<dbReference type="EMBL" id="CP037452">
    <property type="protein sequence ID" value="QDV49678.1"/>
    <property type="molecule type" value="Genomic_DNA"/>
</dbReference>
<keyword evidence="4 8" id="KW-0812">Transmembrane</keyword>
<evidence type="ECO:0000259" key="9">
    <source>
        <dbReference type="Pfam" id="PF02308"/>
    </source>
</evidence>
<protein>
    <submittedName>
        <fullName evidence="10">Putative Mg(2+) transport ATPase</fullName>
    </submittedName>
</protein>
<keyword evidence="6 8" id="KW-0472">Membrane</keyword>
<accession>A0A518I989</accession>
<feature type="transmembrane region" description="Helical" evidence="8">
    <location>
        <begin position="82"/>
        <end position="99"/>
    </location>
</feature>
<feature type="transmembrane region" description="Helical" evidence="8">
    <location>
        <begin position="54"/>
        <end position="70"/>
    </location>
</feature>
<evidence type="ECO:0000256" key="5">
    <source>
        <dbReference type="ARBA" id="ARBA00022989"/>
    </source>
</evidence>
<organism evidence="10 11">
    <name type="scientific">Gimesia fumaroli</name>
    <dbReference type="NCBI Taxonomy" id="2527976"/>
    <lineage>
        <taxon>Bacteria</taxon>
        <taxon>Pseudomonadati</taxon>
        <taxon>Planctomycetota</taxon>
        <taxon>Planctomycetia</taxon>
        <taxon>Planctomycetales</taxon>
        <taxon>Planctomycetaceae</taxon>
        <taxon>Gimesia</taxon>
    </lineage>
</organism>
<evidence type="ECO:0000256" key="8">
    <source>
        <dbReference type="SAM" id="Phobius"/>
    </source>
</evidence>
<reference evidence="10 11" key="1">
    <citation type="submission" date="2019-03" db="EMBL/GenBank/DDBJ databases">
        <title>Deep-cultivation of Planctomycetes and their phenomic and genomic characterization uncovers novel biology.</title>
        <authorList>
            <person name="Wiegand S."/>
            <person name="Jogler M."/>
            <person name="Boedeker C."/>
            <person name="Pinto D."/>
            <person name="Vollmers J."/>
            <person name="Rivas-Marin E."/>
            <person name="Kohn T."/>
            <person name="Peeters S.H."/>
            <person name="Heuer A."/>
            <person name="Rast P."/>
            <person name="Oberbeckmann S."/>
            <person name="Bunk B."/>
            <person name="Jeske O."/>
            <person name="Meyerdierks A."/>
            <person name="Storesund J.E."/>
            <person name="Kallscheuer N."/>
            <person name="Luecker S."/>
            <person name="Lage O.M."/>
            <person name="Pohl T."/>
            <person name="Merkel B.J."/>
            <person name="Hornburger P."/>
            <person name="Mueller R.-W."/>
            <person name="Bruemmer F."/>
            <person name="Labrenz M."/>
            <person name="Spormann A.M."/>
            <person name="Op den Camp H."/>
            <person name="Overmann J."/>
            <person name="Amann R."/>
            <person name="Jetten M.S.M."/>
            <person name="Mascher T."/>
            <person name="Medema M.H."/>
            <person name="Devos D.P."/>
            <person name="Kaster A.-K."/>
            <person name="Ovreas L."/>
            <person name="Rohde M."/>
            <person name="Galperin M.Y."/>
            <person name="Jogler C."/>
        </authorList>
    </citation>
    <scope>NUCLEOTIDE SEQUENCE [LARGE SCALE GENOMIC DNA]</scope>
    <source>
        <strain evidence="10 11">Enr17</strain>
    </source>
</reference>
<evidence type="ECO:0000256" key="1">
    <source>
        <dbReference type="ARBA" id="ARBA00004651"/>
    </source>
</evidence>
<feature type="transmembrane region" description="Helical" evidence="8">
    <location>
        <begin position="21"/>
        <end position="42"/>
    </location>
</feature>
<dbReference type="KEGG" id="gfm:Enr17x_16990"/>
<proteinExistence type="inferred from homology"/>
<comment type="similarity">
    <text evidence="2">Belongs to the MgtC/SapB family.</text>
</comment>
<comment type="subcellular location">
    <subcellularLocation>
        <location evidence="1">Cell membrane</location>
        <topology evidence="1">Multi-pass membrane protein</topology>
    </subcellularLocation>
</comment>
<evidence type="ECO:0000313" key="10">
    <source>
        <dbReference type="EMBL" id="QDV49678.1"/>
    </source>
</evidence>
<feature type="domain" description="MgtC/SapB/SrpB/YhiD N-terminal" evidence="9">
    <location>
        <begin position="32"/>
        <end position="145"/>
    </location>
</feature>
<feature type="region of interest" description="Disordered" evidence="7">
    <location>
        <begin position="154"/>
        <end position="176"/>
    </location>
</feature>
<evidence type="ECO:0000313" key="11">
    <source>
        <dbReference type="Proteomes" id="UP000318313"/>
    </source>
</evidence>
<evidence type="ECO:0000256" key="6">
    <source>
        <dbReference type="ARBA" id="ARBA00023136"/>
    </source>
</evidence>
<evidence type="ECO:0000256" key="4">
    <source>
        <dbReference type="ARBA" id="ARBA00022692"/>
    </source>
</evidence>
<dbReference type="AlphaFoldDB" id="A0A518I989"/>
<dbReference type="InterPro" id="IPR003416">
    <property type="entry name" value="MgtC/SapB/SrpB/YhiD_fam"/>
</dbReference>
<dbReference type="PANTHER" id="PTHR33778:SF1">
    <property type="entry name" value="MAGNESIUM TRANSPORTER YHID-RELATED"/>
    <property type="match status" value="1"/>
</dbReference>
<keyword evidence="11" id="KW-1185">Reference proteome</keyword>
<feature type="transmembrane region" description="Helical" evidence="8">
    <location>
        <begin position="119"/>
        <end position="144"/>
    </location>
</feature>
<dbReference type="PRINTS" id="PR01837">
    <property type="entry name" value="MGTCSAPBPROT"/>
</dbReference>
<gene>
    <name evidence="10" type="ORF">Enr17x_16990</name>
</gene>
<evidence type="ECO:0000256" key="2">
    <source>
        <dbReference type="ARBA" id="ARBA00009298"/>
    </source>
</evidence>
<keyword evidence="5 8" id="KW-1133">Transmembrane helix</keyword>